<dbReference type="InterPro" id="IPR020354">
    <property type="entry name" value="Competence_nuclease_inhibitor"/>
</dbReference>
<evidence type="ECO:0000313" key="1">
    <source>
        <dbReference type="EMBL" id="MDY0746375.1"/>
    </source>
</evidence>
<comment type="caution">
    <text evidence="1">The sequence shown here is derived from an EMBL/GenBank/DDBJ whole genome shotgun (WGS) entry which is preliminary data.</text>
</comment>
<proteinExistence type="predicted"/>
<dbReference type="Pfam" id="PF11033">
    <property type="entry name" value="ComJ"/>
    <property type="match status" value="1"/>
</dbReference>
<dbReference type="Proteomes" id="UP001285263">
    <property type="component" value="Unassembled WGS sequence"/>
</dbReference>
<name>A0ABU5DJA7_9BURK</name>
<keyword evidence="2" id="KW-1185">Reference proteome</keyword>
<evidence type="ECO:0000313" key="2">
    <source>
        <dbReference type="Proteomes" id="UP001285263"/>
    </source>
</evidence>
<gene>
    <name evidence="1" type="primary">comJ</name>
    <name evidence="1" type="ORF">SNE35_17820</name>
</gene>
<protein>
    <submittedName>
        <fullName evidence="1">Competence protein ComJ</fullName>
    </submittedName>
</protein>
<dbReference type="EMBL" id="JAXCLA010000005">
    <property type="protein sequence ID" value="MDY0746375.1"/>
    <property type="molecule type" value="Genomic_DNA"/>
</dbReference>
<accession>A0ABU5DJA7</accession>
<dbReference type="RefSeq" id="WP_320424282.1">
    <property type="nucleotide sequence ID" value="NZ_JAXCLA010000005.1"/>
</dbReference>
<organism evidence="1 2">
    <name type="scientific">Roseateles agri</name>
    <dbReference type="NCBI Taxonomy" id="3098619"/>
    <lineage>
        <taxon>Bacteria</taxon>
        <taxon>Pseudomonadati</taxon>
        <taxon>Pseudomonadota</taxon>
        <taxon>Betaproteobacteria</taxon>
        <taxon>Burkholderiales</taxon>
        <taxon>Sphaerotilaceae</taxon>
        <taxon>Roseateles</taxon>
    </lineage>
</organism>
<dbReference type="InterPro" id="IPR038691">
    <property type="entry name" value="ComJ_sf"/>
</dbReference>
<sequence length="158" mass="17661">MTTSCVRREAVEVFADYHQFYVQDGQVNPPAPEDWTDADVANRAKVAPNVVVICPVRNMSVPVEVELHSSEPQFDAGEVDHIVECSLELPSGHLQIHECTGGPVLDWRINPGQYQVLALFSRLGSLSDDGLEGEDRYRVFLWPGAERSLRVVQEWSGQ</sequence>
<reference evidence="1 2" key="1">
    <citation type="submission" date="2023-11" db="EMBL/GenBank/DDBJ databases">
        <title>Paucibacter sp. nov., isolated from fresh soil in Korea.</title>
        <authorList>
            <person name="Le N.T.T."/>
        </authorList>
    </citation>
    <scope>NUCLEOTIDE SEQUENCE [LARGE SCALE GENOMIC DNA]</scope>
    <source>
        <strain evidence="1 2">R3-3</strain>
    </source>
</reference>
<dbReference type="Gene3D" id="2.60.34.30">
    <property type="entry name" value="Competence, DNA-entry nuclease inhibitor, ComJ"/>
    <property type="match status" value="1"/>
</dbReference>